<dbReference type="PANTHER" id="PTHR44444">
    <property type="entry name" value="PROTEIN SEL-1 HOMOLOG 3"/>
    <property type="match status" value="1"/>
</dbReference>
<proteinExistence type="predicted"/>
<name>A0AAV7D3W9_ENGPU</name>
<dbReference type="AlphaFoldDB" id="A0AAV7D3W9"/>
<protein>
    <submittedName>
        <fullName evidence="1">Uncharacterized protein</fullName>
    </submittedName>
</protein>
<organism evidence="1 2">
    <name type="scientific">Engystomops pustulosus</name>
    <name type="common">Tungara frog</name>
    <name type="synonym">Physalaemus pustulosus</name>
    <dbReference type="NCBI Taxonomy" id="76066"/>
    <lineage>
        <taxon>Eukaryota</taxon>
        <taxon>Metazoa</taxon>
        <taxon>Chordata</taxon>
        <taxon>Craniata</taxon>
        <taxon>Vertebrata</taxon>
        <taxon>Euteleostomi</taxon>
        <taxon>Amphibia</taxon>
        <taxon>Batrachia</taxon>
        <taxon>Anura</taxon>
        <taxon>Neobatrachia</taxon>
        <taxon>Hyloidea</taxon>
        <taxon>Leptodactylidae</taxon>
        <taxon>Leiuperinae</taxon>
        <taxon>Engystomops</taxon>
    </lineage>
</organism>
<dbReference type="PANTHER" id="PTHR44444:SF1">
    <property type="entry name" value="PROTEIN SEL-1 HOMOLOG 3"/>
    <property type="match status" value="1"/>
</dbReference>
<feature type="non-terminal residue" evidence="1">
    <location>
        <position position="1"/>
    </location>
</feature>
<evidence type="ECO:0000313" key="2">
    <source>
        <dbReference type="Proteomes" id="UP000824782"/>
    </source>
</evidence>
<sequence>QPHPIERQEEQDGKEECCNGHTCQVPFLCSTKETTSVTKQSEQYLNGKDYVALQDLPTTLANANISVEYLCTGPCSVHLDVVASSEFTTGIVVFKKRWKNEGNLHQLRRRSVKLQFPSSMVYRDDLFIKKSIDIYYAVIRAWVVHNLEVETEVRHNETLLYAVAKTHAVLDVIPPHQRPYKDHHICRPWFYEHWRRWEDKAILVCPLESEAIMILPFPLASNNEHSGLIRILEPFTNRDLEIRRRQLVSHYPMITLSVWMYLLDYCSNKECGIFHHVDTSRMYATPLLFLTDKGQVHIQLQLAAGNDVAMISNFHLPLYQWIRLDVTIKRKAIILNTFLGRELENDNSQSFSLEKDIYFNDTDGYMALGGSKYVVGIDGFFGPVKYYRLKALHMDQISNPLPDDTIYHQIQDYYSRCMHVREIVKLHASILQDQHNLETKCQAQNYYKDLELKYKEKPTTQMDPWTQEEQNKYSNLFLLLRTTDGFSWGKF</sequence>
<dbReference type="EMBL" id="WNYA01000001">
    <property type="protein sequence ID" value="KAG8591615.1"/>
    <property type="molecule type" value="Genomic_DNA"/>
</dbReference>
<accession>A0AAV7D3W9</accession>
<keyword evidence="2" id="KW-1185">Reference proteome</keyword>
<reference evidence="1" key="1">
    <citation type="thesis" date="2020" institute="ProQuest LLC" country="789 East Eisenhower Parkway, Ann Arbor, MI, USA">
        <title>Comparative Genomics and Chromosome Evolution.</title>
        <authorList>
            <person name="Mudd A.B."/>
        </authorList>
    </citation>
    <scope>NUCLEOTIDE SEQUENCE</scope>
    <source>
        <strain evidence="1">237g6f4</strain>
        <tissue evidence="1">Blood</tissue>
    </source>
</reference>
<comment type="caution">
    <text evidence="1">The sequence shown here is derived from an EMBL/GenBank/DDBJ whole genome shotgun (WGS) entry which is preliminary data.</text>
</comment>
<dbReference type="InterPro" id="IPR042756">
    <property type="entry name" value="Sel-1L3"/>
</dbReference>
<dbReference type="Proteomes" id="UP000824782">
    <property type="component" value="Unassembled WGS sequence"/>
</dbReference>
<evidence type="ECO:0000313" key="1">
    <source>
        <dbReference type="EMBL" id="KAG8591615.1"/>
    </source>
</evidence>
<gene>
    <name evidence="1" type="ORF">GDO81_000236</name>
</gene>